<evidence type="ECO:0000313" key="2">
    <source>
        <dbReference type="Proteomes" id="UP000199034"/>
    </source>
</evidence>
<gene>
    <name evidence="1" type="ORF">SAMN05421872_107312</name>
</gene>
<proteinExistence type="predicted"/>
<dbReference type="AlphaFoldDB" id="A0A1G6U517"/>
<reference evidence="2" key="1">
    <citation type="submission" date="2016-10" db="EMBL/GenBank/DDBJ databases">
        <authorList>
            <person name="Varghese N."/>
            <person name="Submissions S."/>
        </authorList>
    </citation>
    <scope>NUCLEOTIDE SEQUENCE [LARGE SCALE GENOMIC DNA]</scope>
    <source>
        <strain evidence="2">CGMCC 4.6858</strain>
    </source>
</reference>
<sequence length="188" mass="20376">MSPEATIHTAQVVDLIPTGGRWNGLLFENPVSGYDAALTWTFEVDLDVTPVDTTEVTSSLTIDWVPAPLAGSWASMVGLEVSCSFGEPAEASVYLGEHHRYRDIRLSVLAQERERLLVDVALAGDEDGLGHAEVAARAWLVFEGIYVQLHPKPETVDMAASALARFTSVAGLDGQDRAHNYLFRPGPT</sequence>
<organism evidence="1 2">
    <name type="scientific">Nocardioides lianchengensis</name>
    <dbReference type="NCBI Taxonomy" id="1045774"/>
    <lineage>
        <taxon>Bacteria</taxon>
        <taxon>Bacillati</taxon>
        <taxon>Actinomycetota</taxon>
        <taxon>Actinomycetes</taxon>
        <taxon>Propionibacteriales</taxon>
        <taxon>Nocardioidaceae</taxon>
        <taxon>Nocardioides</taxon>
    </lineage>
</organism>
<name>A0A1G6U517_9ACTN</name>
<dbReference type="EMBL" id="FMZM01000007">
    <property type="protein sequence ID" value="SDD36522.1"/>
    <property type="molecule type" value="Genomic_DNA"/>
</dbReference>
<keyword evidence="2" id="KW-1185">Reference proteome</keyword>
<evidence type="ECO:0000313" key="1">
    <source>
        <dbReference type="EMBL" id="SDD36522.1"/>
    </source>
</evidence>
<protein>
    <submittedName>
        <fullName evidence="1">Uncharacterized protein</fullName>
    </submittedName>
</protein>
<accession>A0A1G6U517</accession>
<dbReference type="Proteomes" id="UP000199034">
    <property type="component" value="Unassembled WGS sequence"/>
</dbReference>
<dbReference type="STRING" id="1045774.SAMN05421872_107312"/>